<evidence type="ECO:0000256" key="1">
    <source>
        <dbReference type="PROSITE-ProRule" id="PRU00047"/>
    </source>
</evidence>
<dbReference type="PROSITE" id="PS50158">
    <property type="entry name" value="ZF_CCHC"/>
    <property type="match status" value="1"/>
</dbReference>
<organism evidence="4 5">
    <name type="scientific">Lasallia pustulata</name>
    <dbReference type="NCBI Taxonomy" id="136370"/>
    <lineage>
        <taxon>Eukaryota</taxon>
        <taxon>Fungi</taxon>
        <taxon>Dikarya</taxon>
        <taxon>Ascomycota</taxon>
        <taxon>Pezizomycotina</taxon>
        <taxon>Lecanoromycetes</taxon>
        <taxon>OSLEUM clade</taxon>
        <taxon>Umbilicariomycetidae</taxon>
        <taxon>Umbilicariales</taxon>
        <taxon>Umbilicariaceae</taxon>
        <taxon>Lasallia</taxon>
    </lineage>
</organism>
<name>A0A5M8PXP9_9LECA</name>
<feature type="region of interest" description="Disordered" evidence="2">
    <location>
        <begin position="289"/>
        <end position="325"/>
    </location>
</feature>
<feature type="domain" description="CCHC-type" evidence="3">
    <location>
        <begin position="183"/>
        <end position="197"/>
    </location>
</feature>
<evidence type="ECO:0000313" key="4">
    <source>
        <dbReference type="EMBL" id="KAA6413836.1"/>
    </source>
</evidence>
<evidence type="ECO:0000313" key="5">
    <source>
        <dbReference type="Proteomes" id="UP000324767"/>
    </source>
</evidence>
<proteinExistence type="predicted"/>
<accession>A0A5M8PXP9</accession>
<protein>
    <recommendedName>
        <fullName evidence="3">CCHC-type domain-containing protein</fullName>
    </recommendedName>
</protein>
<evidence type="ECO:0000256" key="2">
    <source>
        <dbReference type="SAM" id="MobiDB-lite"/>
    </source>
</evidence>
<feature type="compositionally biased region" description="Polar residues" evidence="2">
    <location>
        <begin position="298"/>
        <end position="310"/>
    </location>
</feature>
<feature type="region of interest" description="Disordered" evidence="2">
    <location>
        <begin position="139"/>
        <end position="163"/>
    </location>
</feature>
<keyword evidence="1" id="KW-0479">Metal-binding</keyword>
<comment type="caution">
    <text evidence="4">The sequence shown here is derived from an EMBL/GenBank/DDBJ whole genome shotgun (WGS) entry which is preliminary data.</text>
</comment>
<dbReference type="OrthoDB" id="5508848at2759"/>
<gene>
    <name evidence="4" type="ORF">FRX48_02198</name>
</gene>
<keyword evidence="1" id="KW-0863">Zinc-finger</keyword>
<reference evidence="4 5" key="1">
    <citation type="submission" date="2019-09" db="EMBL/GenBank/DDBJ databases">
        <title>The hologenome of the rock-dwelling lichen Lasallia pustulata.</title>
        <authorList>
            <person name="Greshake Tzovaras B."/>
            <person name="Segers F."/>
            <person name="Bicker A."/>
            <person name="Dal Grande F."/>
            <person name="Otte J."/>
            <person name="Hankeln T."/>
            <person name="Schmitt I."/>
            <person name="Ebersberger I."/>
        </authorList>
    </citation>
    <scope>NUCLEOTIDE SEQUENCE [LARGE SCALE GENOMIC DNA]</scope>
    <source>
        <strain evidence="4">A1-1</strain>
    </source>
</reference>
<keyword evidence="1" id="KW-0862">Zinc</keyword>
<sequence length="428" mass="46773">MLDTIMRAFTRGICNPDICQDSLQGLVSASRSLLGVYKAAEEAQRVKKEYEHLQEEFTLAHDLQFYREVVQRNMPSAPINSLRASYQACLLPQSVLQAWSAEAPEYDYMPAPPPPHQPPYQPQQQLFGAVWGSYQAPYQSPTPYNSRQPPVPTKVEGGGNTQSNNLYVNGTRVFVPGSEAVVCIKCGEDGHVSYHCPGLELSRGEQSVLRDIVLGGRDRLPYRPAMLPPAPAPAAAPPSIVPAAVGACLVTYSLALQPHLATGDACLAEAFIGRGSGPNKRAHVEEIVDPLAPEESRPTATTARDPSQDTLVEDARPKRKGQRRVGKMTTITPLVGLINDETGAINQPTSVRQLLRSQKIDMTWMDFCVWSPTVCRELKRLLTWVSARKKKGRATTGQSQPQAGAVNSIEVDGNMRFLSTVMGADKAF</sequence>
<dbReference type="GO" id="GO:0008270">
    <property type="term" value="F:zinc ion binding"/>
    <property type="evidence" value="ECO:0007669"/>
    <property type="project" value="UniProtKB-KW"/>
</dbReference>
<dbReference type="Proteomes" id="UP000324767">
    <property type="component" value="Unassembled WGS sequence"/>
</dbReference>
<dbReference type="AlphaFoldDB" id="A0A5M8PXP9"/>
<dbReference type="InterPro" id="IPR001878">
    <property type="entry name" value="Znf_CCHC"/>
</dbReference>
<feature type="compositionally biased region" description="Polar residues" evidence="2">
    <location>
        <begin position="139"/>
        <end position="148"/>
    </location>
</feature>
<evidence type="ECO:0000259" key="3">
    <source>
        <dbReference type="PROSITE" id="PS50158"/>
    </source>
</evidence>
<dbReference type="GO" id="GO:0003676">
    <property type="term" value="F:nucleic acid binding"/>
    <property type="evidence" value="ECO:0007669"/>
    <property type="project" value="InterPro"/>
</dbReference>
<dbReference type="EMBL" id="VXIT01000003">
    <property type="protein sequence ID" value="KAA6413836.1"/>
    <property type="molecule type" value="Genomic_DNA"/>
</dbReference>